<feature type="transmembrane region" description="Helical" evidence="1">
    <location>
        <begin position="6"/>
        <end position="30"/>
    </location>
</feature>
<reference evidence="3" key="1">
    <citation type="submission" date="2014-09" db="EMBL/GenBank/DDBJ databases">
        <authorList>
            <person name="Mudge J."/>
            <person name="Ramaraj T."/>
            <person name="Lindquist I.E."/>
            <person name="Bharti A.K."/>
            <person name="Sundararajan A."/>
            <person name="Cameron C.T."/>
            <person name="Woodward J.E."/>
            <person name="May G.D."/>
            <person name="Brubaker C."/>
            <person name="Broadhvest J."/>
            <person name="Wilkins T.A."/>
        </authorList>
    </citation>
    <scope>NUCLEOTIDE SEQUENCE</scope>
    <source>
        <strain evidence="3">cv. AKA8401</strain>
    </source>
</reference>
<keyword evidence="1" id="KW-0472">Membrane</keyword>
<dbReference type="Proteomes" id="UP000032142">
    <property type="component" value="Unassembled WGS sequence"/>
</dbReference>
<sequence length="60" mass="7050">MLWAYLAFVFLFYWALIWTVVFFYFIVLYVYGPGKIWALQSLLSSMGFIKTLVCLPSVIV</sequence>
<name>A0A0B0PEW3_GOSAR</name>
<keyword evidence="3" id="KW-1185">Reference proteome</keyword>
<organism evidence="2 3">
    <name type="scientific">Gossypium arboreum</name>
    <name type="common">Tree cotton</name>
    <name type="synonym">Gossypium nanking</name>
    <dbReference type="NCBI Taxonomy" id="29729"/>
    <lineage>
        <taxon>Eukaryota</taxon>
        <taxon>Viridiplantae</taxon>
        <taxon>Streptophyta</taxon>
        <taxon>Embryophyta</taxon>
        <taxon>Tracheophyta</taxon>
        <taxon>Spermatophyta</taxon>
        <taxon>Magnoliopsida</taxon>
        <taxon>eudicotyledons</taxon>
        <taxon>Gunneridae</taxon>
        <taxon>Pentapetalae</taxon>
        <taxon>rosids</taxon>
        <taxon>malvids</taxon>
        <taxon>Malvales</taxon>
        <taxon>Malvaceae</taxon>
        <taxon>Malvoideae</taxon>
        <taxon>Gossypium</taxon>
    </lineage>
</organism>
<keyword evidence="1" id="KW-0812">Transmembrane</keyword>
<dbReference type="AlphaFoldDB" id="A0A0B0PEW3"/>
<keyword evidence="1" id="KW-1133">Transmembrane helix</keyword>
<evidence type="ECO:0000256" key="1">
    <source>
        <dbReference type="SAM" id="Phobius"/>
    </source>
</evidence>
<accession>A0A0B0PEW3</accession>
<evidence type="ECO:0000313" key="2">
    <source>
        <dbReference type="EMBL" id="KHG23472.1"/>
    </source>
</evidence>
<proteinExistence type="predicted"/>
<feature type="transmembrane region" description="Helical" evidence="1">
    <location>
        <begin position="37"/>
        <end position="59"/>
    </location>
</feature>
<protein>
    <submittedName>
        <fullName evidence="2">Uncharacterized protein</fullName>
    </submittedName>
</protein>
<gene>
    <name evidence="2" type="ORF">F383_29412</name>
</gene>
<dbReference type="EMBL" id="KN425214">
    <property type="protein sequence ID" value="KHG23472.1"/>
    <property type="molecule type" value="Genomic_DNA"/>
</dbReference>
<evidence type="ECO:0000313" key="3">
    <source>
        <dbReference type="Proteomes" id="UP000032142"/>
    </source>
</evidence>